<dbReference type="InterPro" id="IPR014352">
    <property type="entry name" value="FERM/acyl-CoA-bd_prot_sf"/>
</dbReference>
<keyword evidence="2 4" id="KW-0040">ANK repeat</keyword>
<dbReference type="SUPFAM" id="SSF48403">
    <property type="entry name" value="Ankyrin repeat"/>
    <property type="match status" value="1"/>
</dbReference>
<keyword evidence="1" id="KW-0677">Repeat</keyword>
<dbReference type="AlphaFoldDB" id="A0AAX4K1B3"/>
<dbReference type="SMART" id="SM00248">
    <property type="entry name" value="ANK"/>
    <property type="match status" value="2"/>
</dbReference>
<accession>A0AAX4K1B3</accession>
<dbReference type="InterPro" id="IPR002110">
    <property type="entry name" value="Ankyrin_rpt"/>
</dbReference>
<dbReference type="InterPro" id="IPR036770">
    <property type="entry name" value="Ankyrin_rpt-contain_sf"/>
</dbReference>
<dbReference type="PROSITE" id="PS50297">
    <property type="entry name" value="ANK_REP_REGION"/>
    <property type="match status" value="1"/>
</dbReference>
<dbReference type="Pfam" id="PF00887">
    <property type="entry name" value="ACBP"/>
    <property type="match status" value="1"/>
</dbReference>
<evidence type="ECO:0000313" key="7">
    <source>
        <dbReference type="EMBL" id="WWC91352.1"/>
    </source>
</evidence>
<keyword evidence="3" id="KW-0446">Lipid-binding</keyword>
<name>A0AAX4K1B3_9TREE</name>
<dbReference type="InterPro" id="IPR000582">
    <property type="entry name" value="Acyl-CoA-binding_protein"/>
</dbReference>
<dbReference type="Proteomes" id="UP001355207">
    <property type="component" value="Chromosome 8"/>
</dbReference>
<feature type="domain" description="ACB" evidence="6">
    <location>
        <begin position="8"/>
        <end position="102"/>
    </location>
</feature>
<gene>
    <name evidence="7" type="ORF">L201_006295</name>
</gene>
<reference evidence="7 8" key="1">
    <citation type="submission" date="2024-01" db="EMBL/GenBank/DDBJ databases">
        <title>Comparative genomics of Cryptococcus and Kwoniella reveals pathogenesis evolution and contrasting modes of karyotype evolution via chromosome fusion or intercentromeric recombination.</title>
        <authorList>
            <person name="Coelho M.A."/>
            <person name="David-Palma M."/>
            <person name="Shea T."/>
            <person name="Bowers K."/>
            <person name="McGinley-Smith S."/>
            <person name="Mohammad A.W."/>
            <person name="Gnirke A."/>
            <person name="Yurkov A.M."/>
            <person name="Nowrousian M."/>
            <person name="Sun S."/>
            <person name="Cuomo C.A."/>
            <person name="Heitman J."/>
        </authorList>
    </citation>
    <scope>NUCLEOTIDE SEQUENCE [LARGE SCALE GENOMIC DNA]</scope>
    <source>
        <strain evidence="7 8">CBS 6074</strain>
    </source>
</reference>
<evidence type="ECO:0000259" key="6">
    <source>
        <dbReference type="PROSITE" id="PS51228"/>
    </source>
</evidence>
<dbReference type="Gene3D" id="1.20.80.10">
    <property type="match status" value="1"/>
</dbReference>
<dbReference type="PANTHER" id="PTHR24119:SF0">
    <property type="entry name" value="ACYL-COA-BINDING DOMAIN-CONTAINING PROTEIN 6"/>
    <property type="match status" value="1"/>
</dbReference>
<dbReference type="SUPFAM" id="SSF47027">
    <property type="entry name" value="Acyl-CoA binding protein"/>
    <property type="match status" value="1"/>
</dbReference>
<dbReference type="PROSITE" id="PS50088">
    <property type="entry name" value="ANK_REPEAT"/>
    <property type="match status" value="1"/>
</dbReference>
<evidence type="ECO:0000256" key="4">
    <source>
        <dbReference type="PROSITE-ProRule" id="PRU00023"/>
    </source>
</evidence>
<evidence type="ECO:0000313" key="8">
    <source>
        <dbReference type="Proteomes" id="UP001355207"/>
    </source>
</evidence>
<evidence type="ECO:0000256" key="3">
    <source>
        <dbReference type="ARBA" id="ARBA00023121"/>
    </source>
</evidence>
<keyword evidence="8" id="KW-1185">Reference proteome</keyword>
<evidence type="ECO:0000256" key="2">
    <source>
        <dbReference type="ARBA" id="ARBA00023043"/>
    </source>
</evidence>
<evidence type="ECO:0000256" key="5">
    <source>
        <dbReference type="SAM" id="MobiDB-lite"/>
    </source>
</evidence>
<dbReference type="PANTHER" id="PTHR24119">
    <property type="entry name" value="ACYL-COA-BINDING DOMAIN-CONTAINING PROTEIN 6"/>
    <property type="match status" value="1"/>
</dbReference>
<dbReference type="Gene3D" id="1.25.40.20">
    <property type="entry name" value="Ankyrin repeat-containing domain"/>
    <property type="match status" value="1"/>
</dbReference>
<dbReference type="RefSeq" id="XP_066078114.1">
    <property type="nucleotide sequence ID" value="XM_066222017.1"/>
</dbReference>
<dbReference type="Pfam" id="PF12796">
    <property type="entry name" value="Ank_2"/>
    <property type="match status" value="1"/>
</dbReference>
<dbReference type="InterPro" id="IPR035984">
    <property type="entry name" value="Acyl-CoA-binding_sf"/>
</dbReference>
<dbReference type="GO" id="GO:0000062">
    <property type="term" value="F:fatty-acyl-CoA binding"/>
    <property type="evidence" value="ECO:0007669"/>
    <property type="project" value="InterPro"/>
</dbReference>
<dbReference type="EMBL" id="CP144105">
    <property type="protein sequence ID" value="WWC91352.1"/>
    <property type="molecule type" value="Genomic_DNA"/>
</dbReference>
<proteinExistence type="predicted"/>
<evidence type="ECO:0000256" key="1">
    <source>
        <dbReference type="ARBA" id="ARBA00022737"/>
    </source>
</evidence>
<protein>
    <recommendedName>
        <fullName evidence="6">ACB domain-containing protein</fullName>
    </recommendedName>
</protein>
<dbReference type="PROSITE" id="PS51228">
    <property type="entry name" value="ACB_2"/>
    <property type="match status" value="1"/>
</dbReference>
<sequence length="245" mass="27411">MSNDQETHLKEFNAASEWVSSAPSAASLPNDVKLELYGLFKYINSSAGPIGGRPSIFSPAPRAKYDSWAFQYTKYSSQSSGQKSACRRYIEIAKQIGWTGNIREYEDEDIDLENLDDDPAEDQRQIQGKSGNDNPIGGVKVSVMSGEDGEQDALSTIHPLHQAVSDNDVSQVEKLIKQNMDDINLRDEFGYTPLHLAADRGYVKMTELLLRLGADKDAKDEDEQTPFMLAEISEREDIMKILRQD</sequence>
<feature type="repeat" description="ANK" evidence="4">
    <location>
        <begin position="189"/>
        <end position="221"/>
    </location>
</feature>
<feature type="region of interest" description="Disordered" evidence="5">
    <location>
        <begin position="113"/>
        <end position="143"/>
    </location>
</feature>
<dbReference type="GeneID" id="91096964"/>
<organism evidence="7 8">
    <name type="scientific">Kwoniella dendrophila CBS 6074</name>
    <dbReference type="NCBI Taxonomy" id="1295534"/>
    <lineage>
        <taxon>Eukaryota</taxon>
        <taxon>Fungi</taxon>
        <taxon>Dikarya</taxon>
        <taxon>Basidiomycota</taxon>
        <taxon>Agaricomycotina</taxon>
        <taxon>Tremellomycetes</taxon>
        <taxon>Tremellales</taxon>
        <taxon>Cryptococcaceae</taxon>
        <taxon>Kwoniella</taxon>
    </lineage>
</organism>